<comment type="similarity">
    <text evidence="2">Belongs to the G-protein coupled receptor 1 family.</text>
</comment>
<evidence type="ECO:0000256" key="11">
    <source>
        <dbReference type="SAM" id="Phobius"/>
    </source>
</evidence>
<feature type="non-terminal residue" evidence="13">
    <location>
        <position position="168"/>
    </location>
</feature>
<feature type="transmembrane region" description="Helical" evidence="11">
    <location>
        <begin position="87"/>
        <end position="108"/>
    </location>
</feature>
<feature type="non-terminal residue" evidence="13">
    <location>
        <position position="1"/>
    </location>
</feature>
<evidence type="ECO:0000256" key="8">
    <source>
        <dbReference type="ARBA" id="ARBA00023224"/>
    </source>
</evidence>
<dbReference type="PROSITE" id="PS50262">
    <property type="entry name" value="G_PROTEIN_RECEP_F1_2"/>
    <property type="match status" value="1"/>
</dbReference>
<dbReference type="InterPro" id="IPR017452">
    <property type="entry name" value="GPCR_Rhodpsn_7TM"/>
</dbReference>
<dbReference type="AlphaFoldDB" id="A0AAV2RYJ2"/>
<evidence type="ECO:0000256" key="1">
    <source>
        <dbReference type="ARBA" id="ARBA00004141"/>
    </source>
</evidence>
<dbReference type="Pfam" id="PF00001">
    <property type="entry name" value="7tm_1"/>
    <property type="match status" value="1"/>
</dbReference>
<dbReference type="GO" id="GO:0016020">
    <property type="term" value="C:membrane"/>
    <property type="evidence" value="ECO:0007669"/>
    <property type="project" value="UniProtKB-SubCell"/>
</dbReference>
<comment type="caution">
    <text evidence="13">The sequence shown here is derived from an EMBL/GenBank/DDBJ whole genome shotgun (WGS) entry which is preliminary data.</text>
</comment>
<dbReference type="PANTHER" id="PTHR24240">
    <property type="entry name" value="OPSIN"/>
    <property type="match status" value="1"/>
</dbReference>
<reference evidence="13 14" key="1">
    <citation type="submission" date="2024-05" db="EMBL/GenBank/DDBJ databases">
        <authorList>
            <person name="Wallberg A."/>
        </authorList>
    </citation>
    <scope>NUCLEOTIDE SEQUENCE [LARGE SCALE GENOMIC DNA]</scope>
</reference>
<keyword evidence="3 11" id="KW-0812">Transmembrane</keyword>
<feature type="region of interest" description="Disordered" evidence="10">
    <location>
        <begin position="21"/>
        <end position="44"/>
    </location>
</feature>
<dbReference type="Gene3D" id="1.20.1070.10">
    <property type="entry name" value="Rhodopsin 7-helix transmembrane proteins"/>
    <property type="match status" value="1"/>
</dbReference>
<keyword evidence="14" id="KW-1185">Reference proteome</keyword>
<evidence type="ECO:0000256" key="4">
    <source>
        <dbReference type="ARBA" id="ARBA00022989"/>
    </source>
</evidence>
<accession>A0AAV2RYJ2</accession>
<keyword evidence="9" id="KW-0844">Vision</keyword>
<evidence type="ECO:0000313" key="13">
    <source>
        <dbReference type="EMBL" id="CAL4145191.1"/>
    </source>
</evidence>
<comment type="subcellular location">
    <subcellularLocation>
        <location evidence="1">Membrane</location>
        <topology evidence="1">Multi-pass membrane protein</topology>
    </subcellularLocation>
</comment>
<evidence type="ECO:0000313" key="14">
    <source>
        <dbReference type="Proteomes" id="UP001497623"/>
    </source>
</evidence>
<keyword evidence="9" id="KW-0716">Sensory transduction</keyword>
<dbReference type="GO" id="GO:0007601">
    <property type="term" value="P:visual perception"/>
    <property type="evidence" value="ECO:0007669"/>
    <property type="project" value="UniProtKB-KW"/>
</dbReference>
<dbReference type="GO" id="GO:0004930">
    <property type="term" value="F:G protein-coupled receptor activity"/>
    <property type="evidence" value="ECO:0007669"/>
    <property type="project" value="UniProtKB-KW"/>
</dbReference>
<dbReference type="EMBL" id="CAXKWB010034674">
    <property type="protein sequence ID" value="CAL4145191.1"/>
    <property type="molecule type" value="Genomic_DNA"/>
</dbReference>
<dbReference type="PRINTS" id="PR00237">
    <property type="entry name" value="GPCRRHODOPSN"/>
</dbReference>
<feature type="compositionally biased region" description="Polar residues" evidence="10">
    <location>
        <begin position="22"/>
        <end position="41"/>
    </location>
</feature>
<evidence type="ECO:0000259" key="12">
    <source>
        <dbReference type="PROSITE" id="PS50262"/>
    </source>
</evidence>
<keyword evidence="5" id="KW-0297">G-protein coupled receptor</keyword>
<evidence type="ECO:0000256" key="3">
    <source>
        <dbReference type="ARBA" id="ARBA00022692"/>
    </source>
</evidence>
<keyword evidence="6 11" id="KW-0472">Membrane</keyword>
<evidence type="ECO:0000256" key="6">
    <source>
        <dbReference type="ARBA" id="ARBA00023136"/>
    </source>
</evidence>
<sequence length="168" mass="18691">SIDSASSHKVDLPISRPLSILSHGNSSQESIRSRANSSVKSNAEEKARKNEMRVTCMMGTIFLCFIICFLPLIIVNIADDDTKIPSIHVLASVLAYASAVVNPFVYAVSNRQYHTAYKQLFTSAIHCKFITNSKKKSCRPFITDVRYIISTEEVIFLGFNNPSRSLNA</sequence>
<protein>
    <recommendedName>
        <fullName evidence="12">G-protein coupled receptors family 1 profile domain-containing protein</fullName>
    </recommendedName>
</protein>
<evidence type="ECO:0000256" key="10">
    <source>
        <dbReference type="SAM" id="MobiDB-lite"/>
    </source>
</evidence>
<evidence type="ECO:0000256" key="2">
    <source>
        <dbReference type="ARBA" id="ARBA00010663"/>
    </source>
</evidence>
<keyword evidence="4 11" id="KW-1133">Transmembrane helix</keyword>
<evidence type="ECO:0000256" key="7">
    <source>
        <dbReference type="ARBA" id="ARBA00023170"/>
    </source>
</evidence>
<evidence type="ECO:0000256" key="9">
    <source>
        <dbReference type="ARBA" id="ARBA00023305"/>
    </source>
</evidence>
<keyword evidence="7" id="KW-0675">Receptor</keyword>
<keyword evidence="8" id="KW-0807">Transducer</keyword>
<feature type="domain" description="G-protein coupled receptors family 1 profile" evidence="12">
    <location>
        <begin position="1"/>
        <end position="106"/>
    </location>
</feature>
<organism evidence="13 14">
    <name type="scientific">Meganyctiphanes norvegica</name>
    <name type="common">Northern krill</name>
    <name type="synonym">Thysanopoda norvegica</name>
    <dbReference type="NCBI Taxonomy" id="48144"/>
    <lineage>
        <taxon>Eukaryota</taxon>
        <taxon>Metazoa</taxon>
        <taxon>Ecdysozoa</taxon>
        <taxon>Arthropoda</taxon>
        <taxon>Crustacea</taxon>
        <taxon>Multicrustacea</taxon>
        <taxon>Malacostraca</taxon>
        <taxon>Eumalacostraca</taxon>
        <taxon>Eucarida</taxon>
        <taxon>Euphausiacea</taxon>
        <taxon>Euphausiidae</taxon>
        <taxon>Meganyctiphanes</taxon>
    </lineage>
</organism>
<evidence type="ECO:0000256" key="5">
    <source>
        <dbReference type="ARBA" id="ARBA00023040"/>
    </source>
</evidence>
<dbReference type="Proteomes" id="UP001497623">
    <property type="component" value="Unassembled WGS sequence"/>
</dbReference>
<name>A0AAV2RYJ2_MEGNR</name>
<gene>
    <name evidence="13" type="ORF">MNOR_LOCUS29624</name>
</gene>
<dbReference type="SUPFAM" id="SSF81321">
    <property type="entry name" value="Family A G protein-coupled receptor-like"/>
    <property type="match status" value="1"/>
</dbReference>
<dbReference type="InterPro" id="IPR050125">
    <property type="entry name" value="GPCR_opsins"/>
</dbReference>
<proteinExistence type="inferred from homology"/>
<dbReference type="InterPro" id="IPR000276">
    <property type="entry name" value="GPCR_Rhodpsn"/>
</dbReference>
<feature type="transmembrane region" description="Helical" evidence="11">
    <location>
        <begin position="54"/>
        <end position="75"/>
    </location>
</feature>